<evidence type="ECO:0000313" key="5">
    <source>
        <dbReference type="WBParaSite" id="maker-PairedContig_714-snap-gene-1.22-mRNA-1"/>
    </source>
</evidence>
<sequence>MELSAKEHLVRCLTEEHDYAVGKAHCRLASLYPDFDLLLCDITELRFYMKWNRATEAVPILERLVKTHPSDEAWTLIHQLFLKASSSENSTEKVLFTEISNDTFEFIIGGLTKRFDNDDLLKTKLLLFCLRNADENKFNKLLNRAVTFITERASNDKELESGIGKYHVYLAVFVAPALLKLNFSNITVCRALSIVITVLQVGIAWPAHSGSWTNLLRAVSESYEAEAQYFSQESFKIGAALFDKCVILYDLGVSVNLSLNMSGCSVLSSIVDNACSLKSEARKIVFPFFIWYAYKQWRANIDEGEVLAWIPENNWAMDVDKLLNSNAECLTPSKKAKLRERKEEVATFQIEYLLSTRPELCEAYELCCAAICASVTSFSVDVVAESLYFASYYSDMRQFITESLLFKCKINELIAYVDDQLESSDSWTKGVLYFQLACAHCLDRSWPDACENVIHMLNISAEGDIGSKVILFLSRTFLLVCTLVQVYIHLQPISDTNLSSIFTSDSSIQPAFTIVKQERLRRLVYDIAYHILFRVLLLHFWNRSRLQQKVYTSTAMDHDNDQLLGALLVLSQIDFATKGYQCFNRIMRHVEAKGSLRSAGLVKYISNIAILEELSRIQDYCSEYVSIQIAIPQVQSSQILETQDFLNVKFRVSRRIGQSTRHSVRGTKDGQKQSIEEQIKKCGEDPYVVVSTYFTENKEAILKMLGAKF</sequence>
<dbReference type="GO" id="GO:0016180">
    <property type="term" value="P:snRNA processing"/>
    <property type="evidence" value="ECO:0007669"/>
    <property type="project" value="InterPro"/>
</dbReference>
<name>A0A1I8EYJ6_WUCBA</name>
<dbReference type="AlphaFoldDB" id="A0A1I8EYJ6"/>
<evidence type="ECO:0000256" key="1">
    <source>
        <dbReference type="ARBA" id="ARBA00004123"/>
    </source>
</evidence>
<organism evidence="5">
    <name type="scientific">Wuchereria bancrofti</name>
    <dbReference type="NCBI Taxonomy" id="6293"/>
    <lineage>
        <taxon>Eukaryota</taxon>
        <taxon>Metazoa</taxon>
        <taxon>Ecdysozoa</taxon>
        <taxon>Nematoda</taxon>
        <taxon>Chromadorea</taxon>
        <taxon>Rhabditida</taxon>
        <taxon>Spirurina</taxon>
        <taxon>Spiruromorpha</taxon>
        <taxon>Filarioidea</taxon>
        <taxon>Onchocercidae</taxon>
        <taxon>Wuchereria</taxon>
    </lineage>
</organism>
<evidence type="ECO:0000256" key="2">
    <source>
        <dbReference type="ARBA" id="ARBA00010391"/>
    </source>
</evidence>
<accession>A0A1I8EYJ6</accession>
<protein>
    <recommendedName>
        <fullName evidence="3">Integrator complex subunit 10</fullName>
    </recommendedName>
</protein>
<evidence type="ECO:0000256" key="4">
    <source>
        <dbReference type="ARBA" id="ARBA00023242"/>
    </source>
</evidence>
<dbReference type="PANTHER" id="PTHR16055:SF2">
    <property type="entry name" value="INTEGRATOR COMPLEX SUBUNIT 10"/>
    <property type="match status" value="1"/>
</dbReference>
<reference evidence="5" key="1">
    <citation type="submission" date="2016-11" db="UniProtKB">
        <authorList>
            <consortium name="WormBaseParasite"/>
        </authorList>
    </citation>
    <scope>IDENTIFICATION</scope>
    <source>
        <strain evidence="5">pt0022</strain>
    </source>
</reference>
<proteinExistence type="inferred from homology"/>
<dbReference type="WBParaSite" id="maker-PairedContig_714-snap-gene-1.22-mRNA-1">
    <property type="protein sequence ID" value="maker-PairedContig_714-snap-gene-1.22-mRNA-1"/>
    <property type="gene ID" value="maker-PairedContig_714-snap-gene-1.22"/>
</dbReference>
<dbReference type="InterPro" id="IPR026164">
    <property type="entry name" value="Int_cplx_su10"/>
</dbReference>
<dbReference type="GO" id="GO:0032039">
    <property type="term" value="C:integrator complex"/>
    <property type="evidence" value="ECO:0007669"/>
    <property type="project" value="InterPro"/>
</dbReference>
<comment type="similarity">
    <text evidence="2">Belongs to the Integrator subunit 10 family.</text>
</comment>
<comment type="subcellular location">
    <subcellularLocation>
        <location evidence="1">Nucleus</location>
    </subcellularLocation>
</comment>
<keyword evidence="4" id="KW-0539">Nucleus</keyword>
<dbReference type="PANTHER" id="PTHR16055">
    <property type="entry name" value="INTEGRATOR COMPLEX SUBUNIT 10"/>
    <property type="match status" value="1"/>
</dbReference>
<evidence type="ECO:0000256" key="3">
    <source>
        <dbReference type="ARBA" id="ARBA00016811"/>
    </source>
</evidence>